<name>A0A3B0W1G9_9ZZZZ</name>
<dbReference type="PANTHER" id="PTHR47506">
    <property type="entry name" value="TRANSCRIPTIONAL REGULATORY PROTEIN"/>
    <property type="match status" value="1"/>
</dbReference>
<evidence type="ECO:0000256" key="3">
    <source>
        <dbReference type="ARBA" id="ARBA00023163"/>
    </source>
</evidence>
<dbReference type="PANTHER" id="PTHR47506:SF1">
    <property type="entry name" value="HTH-TYPE TRANSCRIPTIONAL REGULATOR YJDC"/>
    <property type="match status" value="1"/>
</dbReference>
<evidence type="ECO:0000256" key="2">
    <source>
        <dbReference type="ARBA" id="ARBA00023125"/>
    </source>
</evidence>
<evidence type="ECO:0000259" key="4">
    <source>
        <dbReference type="PROSITE" id="PS50977"/>
    </source>
</evidence>
<reference evidence="5" key="1">
    <citation type="submission" date="2018-06" db="EMBL/GenBank/DDBJ databases">
        <authorList>
            <person name="Zhirakovskaya E."/>
        </authorList>
    </citation>
    <scope>NUCLEOTIDE SEQUENCE</scope>
</reference>
<dbReference type="Pfam" id="PF16925">
    <property type="entry name" value="TetR_C_13"/>
    <property type="match status" value="1"/>
</dbReference>
<dbReference type="SUPFAM" id="SSF48498">
    <property type="entry name" value="Tetracyclin repressor-like, C-terminal domain"/>
    <property type="match status" value="1"/>
</dbReference>
<dbReference type="InterPro" id="IPR011075">
    <property type="entry name" value="TetR_C"/>
</dbReference>
<accession>A0A3B0W1G9</accession>
<dbReference type="AlphaFoldDB" id="A0A3B0W1G9"/>
<proteinExistence type="predicted"/>
<keyword evidence="3" id="KW-0804">Transcription</keyword>
<dbReference type="SUPFAM" id="SSF46689">
    <property type="entry name" value="Homeodomain-like"/>
    <property type="match status" value="1"/>
</dbReference>
<dbReference type="InterPro" id="IPR001647">
    <property type="entry name" value="HTH_TetR"/>
</dbReference>
<dbReference type="Gene3D" id="1.10.10.60">
    <property type="entry name" value="Homeodomain-like"/>
    <property type="match status" value="1"/>
</dbReference>
<dbReference type="GO" id="GO:0003677">
    <property type="term" value="F:DNA binding"/>
    <property type="evidence" value="ECO:0007669"/>
    <property type="project" value="UniProtKB-KW"/>
</dbReference>
<sequence>MKNERGRPRSFDIDVALNNVLQVFWKHGFQNTSMNDLVEATGLKKSSLYAAFGDKSSLYLKTLECYLVLLEKNHAQILISEQDGRCAVEAFLRSLAEMLTSPHLPGGCFIVNGTADLGGSRMTEGVEVALRSALKGSELLLKERLLRAQLDKQLPSNINPKELAELFFTLIAGLAMQAKGGASREKLDLVIGHAMRAWPE</sequence>
<keyword evidence="1" id="KW-0805">Transcription regulation</keyword>
<protein>
    <recommendedName>
        <fullName evidence="4">HTH tetR-type domain-containing protein</fullName>
    </recommendedName>
</protein>
<evidence type="ECO:0000256" key="1">
    <source>
        <dbReference type="ARBA" id="ARBA00023015"/>
    </source>
</evidence>
<dbReference type="PROSITE" id="PS50977">
    <property type="entry name" value="HTH_TETR_2"/>
    <property type="match status" value="1"/>
</dbReference>
<gene>
    <name evidence="5" type="ORF">MNBD_GAMMA03-1725</name>
</gene>
<dbReference type="InterPro" id="IPR036271">
    <property type="entry name" value="Tet_transcr_reg_TetR-rel_C_sf"/>
</dbReference>
<evidence type="ECO:0000313" key="5">
    <source>
        <dbReference type="EMBL" id="VAW49675.1"/>
    </source>
</evidence>
<dbReference type="Pfam" id="PF00440">
    <property type="entry name" value="TetR_N"/>
    <property type="match status" value="1"/>
</dbReference>
<dbReference type="EMBL" id="UOFC01000297">
    <property type="protein sequence ID" value="VAW49675.1"/>
    <property type="molecule type" value="Genomic_DNA"/>
</dbReference>
<feature type="domain" description="HTH tetR-type" evidence="4">
    <location>
        <begin position="10"/>
        <end position="70"/>
    </location>
</feature>
<dbReference type="InterPro" id="IPR009057">
    <property type="entry name" value="Homeodomain-like_sf"/>
</dbReference>
<organism evidence="5">
    <name type="scientific">hydrothermal vent metagenome</name>
    <dbReference type="NCBI Taxonomy" id="652676"/>
    <lineage>
        <taxon>unclassified sequences</taxon>
        <taxon>metagenomes</taxon>
        <taxon>ecological metagenomes</taxon>
    </lineage>
</organism>
<keyword evidence="2" id="KW-0238">DNA-binding</keyword>
<dbReference type="Gene3D" id="1.10.357.10">
    <property type="entry name" value="Tetracycline Repressor, domain 2"/>
    <property type="match status" value="1"/>
</dbReference>